<gene>
    <name evidence="1" type="ordered locus">MTR_7g080820</name>
</gene>
<keyword evidence="1" id="KW-0812">Transmembrane</keyword>
<dbReference type="EMBL" id="CM001223">
    <property type="protein sequence ID" value="AES80457.1"/>
    <property type="molecule type" value="Genomic_DNA"/>
</dbReference>
<reference evidence="2" key="3">
    <citation type="submission" date="2015-04" db="UniProtKB">
        <authorList>
            <consortium name="EnsemblPlants"/>
        </authorList>
    </citation>
    <scope>IDENTIFICATION</scope>
    <source>
        <strain evidence="2">cv. Jemalong A17</strain>
    </source>
</reference>
<organism evidence="1 3">
    <name type="scientific">Medicago truncatula</name>
    <name type="common">Barrel medic</name>
    <name type="synonym">Medicago tribuloides</name>
    <dbReference type="NCBI Taxonomy" id="3880"/>
    <lineage>
        <taxon>Eukaryota</taxon>
        <taxon>Viridiplantae</taxon>
        <taxon>Streptophyta</taxon>
        <taxon>Embryophyta</taxon>
        <taxon>Tracheophyta</taxon>
        <taxon>Spermatophyta</taxon>
        <taxon>Magnoliopsida</taxon>
        <taxon>eudicotyledons</taxon>
        <taxon>Gunneridae</taxon>
        <taxon>Pentapetalae</taxon>
        <taxon>rosids</taxon>
        <taxon>fabids</taxon>
        <taxon>Fabales</taxon>
        <taxon>Fabaceae</taxon>
        <taxon>Papilionoideae</taxon>
        <taxon>50 kb inversion clade</taxon>
        <taxon>NPAAA clade</taxon>
        <taxon>Hologalegina</taxon>
        <taxon>IRL clade</taxon>
        <taxon>Trifolieae</taxon>
        <taxon>Medicago</taxon>
    </lineage>
</organism>
<keyword evidence="3" id="KW-1185">Reference proteome</keyword>
<dbReference type="Proteomes" id="UP000002051">
    <property type="component" value="Unassembled WGS sequence"/>
</dbReference>
<evidence type="ECO:0000313" key="1">
    <source>
        <dbReference type="EMBL" id="AES80457.1"/>
    </source>
</evidence>
<accession>G7KSG8</accession>
<proteinExistence type="predicted"/>
<evidence type="ECO:0000313" key="2">
    <source>
        <dbReference type="EnsemblPlants" id="AES80457"/>
    </source>
</evidence>
<sequence>MCCYNFCKEKKKNLVPFKAVVKGVLLHRLVQAIAALILVTHYTCVNLYSPVIIVVHTSHL</sequence>
<evidence type="ECO:0000313" key="3">
    <source>
        <dbReference type="Proteomes" id="UP000002051"/>
    </source>
</evidence>
<dbReference type="EnsemblPlants" id="AES80457">
    <property type="protein sequence ID" value="AES80457"/>
    <property type="gene ID" value="MTR_7g080820"/>
</dbReference>
<dbReference type="HOGENOM" id="CLU_2945251_0_0_1"/>
<reference evidence="1 3" key="1">
    <citation type="journal article" date="2011" name="Nature">
        <title>The Medicago genome provides insight into the evolution of rhizobial symbioses.</title>
        <authorList>
            <person name="Young N.D."/>
            <person name="Debelle F."/>
            <person name="Oldroyd G.E."/>
            <person name="Geurts R."/>
            <person name="Cannon S.B."/>
            <person name="Udvardi M.K."/>
            <person name="Benedito V.A."/>
            <person name="Mayer K.F."/>
            <person name="Gouzy J."/>
            <person name="Schoof H."/>
            <person name="Van de Peer Y."/>
            <person name="Proost S."/>
            <person name="Cook D.R."/>
            <person name="Meyers B.C."/>
            <person name="Spannagl M."/>
            <person name="Cheung F."/>
            <person name="De Mita S."/>
            <person name="Krishnakumar V."/>
            <person name="Gundlach H."/>
            <person name="Zhou S."/>
            <person name="Mudge J."/>
            <person name="Bharti A.K."/>
            <person name="Murray J.D."/>
            <person name="Naoumkina M.A."/>
            <person name="Rosen B."/>
            <person name="Silverstein K.A."/>
            <person name="Tang H."/>
            <person name="Rombauts S."/>
            <person name="Zhao P.X."/>
            <person name="Zhou P."/>
            <person name="Barbe V."/>
            <person name="Bardou P."/>
            <person name="Bechner M."/>
            <person name="Bellec A."/>
            <person name="Berger A."/>
            <person name="Berges H."/>
            <person name="Bidwell S."/>
            <person name="Bisseling T."/>
            <person name="Choisne N."/>
            <person name="Couloux A."/>
            <person name="Denny R."/>
            <person name="Deshpande S."/>
            <person name="Dai X."/>
            <person name="Doyle J.J."/>
            <person name="Dudez A.M."/>
            <person name="Farmer A.D."/>
            <person name="Fouteau S."/>
            <person name="Franken C."/>
            <person name="Gibelin C."/>
            <person name="Gish J."/>
            <person name="Goldstein S."/>
            <person name="Gonzalez A.J."/>
            <person name="Green P.J."/>
            <person name="Hallab A."/>
            <person name="Hartog M."/>
            <person name="Hua A."/>
            <person name="Humphray S.J."/>
            <person name="Jeong D.H."/>
            <person name="Jing Y."/>
            <person name="Jocker A."/>
            <person name="Kenton S.M."/>
            <person name="Kim D.J."/>
            <person name="Klee K."/>
            <person name="Lai H."/>
            <person name="Lang C."/>
            <person name="Lin S."/>
            <person name="Macmil S.L."/>
            <person name="Magdelenat G."/>
            <person name="Matthews L."/>
            <person name="McCorrison J."/>
            <person name="Monaghan E.L."/>
            <person name="Mun J.H."/>
            <person name="Najar F.Z."/>
            <person name="Nicholson C."/>
            <person name="Noirot C."/>
            <person name="O'Bleness M."/>
            <person name="Paule C.R."/>
            <person name="Poulain J."/>
            <person name="Prion F."/>
            <person name="Qin B."/>
            <person name="Qu C."/>
            <person name="Retzel E.F."/>
            <person name="Riddle C."/>
            <person name="Sallet E."/>
            <person name="Samain S."/>
            <person name="Samson N."/>
            <person name="Sanders I."/>
            <person name="Saurat O."/>
            <person name="Scarpelli C."/>
            <person name="Schiex T."/>
            <person name="Segurens B."/>
            <person name="Severin A.J."/>
            <person name="Sherrier D.J."/>
            <person name="Shi R."/>
            <person name="Sims S."/>
            <person name="Singer S.R."/>
            <person name="Sinharoy S."/>
            <person name="Sterck L."/>
            <person name="Viollet A."/>
            <person name="Wang B.B."/>
            <person name="Wang K."/>
            <person name="Wang M."/>
            <person name="Wang X."/>
            <person name="Warfsmann J."/>
            <person name="Weissenbach J."/>
            <person name="White D.D."/>
            <person name="White J.D."/>
            <person name="Wiley G.B."/>
            <person name="Wincker P."/>
            <person name="Xing Y."/>
            <person name="Yang L."/>
            <person name="Yao Z."/>
            <person name="Ying F."/>
            <person name="Zhai J."/>
            <person name="Zhou L."/>
            <person name="Zuber A."/>
            <person name="Denarie J."/>
            <person name="Dixon R.A."/>
            <person name="May G.D."/>
            <person name="Schwartz D.C."/>
            <person name="Rogers J."/>
            <person name="Quetier F."/>
            <person name="Town C.D."/>
            <person name="Roe B.A."/>
        </authorList>
    </citation>
    <scope>NUCLEOTIDE SEQUENCE [LARGE SCALE GENOMIC DNA]</scope>
    <source>
        <strain evidence="1">A17</strain>
        <strain evidence="2 3">cv. Jemalong A17</strain>
    </source>
</reference>
<keyword evidence="1" id="KW-0472">Membrane</keyword>
<dbReference type="PaxDb" id="3880-AES80457"/>
<dbReference type="AlphaFoldDB" id="G7KSG8"/>
<protein>
    <submittedName>
        <fullName evidence="1">Transmembrane protein, putative</fullName>
    </submittedName>
</protein>
<name>G7KSG8_MEDTR</name>
<reference evidence="1 3" key="2">
    <citation type="journal article" date="2014" name="BMC Genomics">
        <title>An improved genome release (version Mt4.0) for the model legume Medicago truncatula.</title>
        <authorList>
            <person name="Tang H."/>
            <person name="Krishnakumar V."/>
            <person name="Bidwell S."/>
            <person name="Rosen B."/>
            <person name="Chan A."/>
            <person name="Zhou S."/>
            <person name="Gentzbittel L."/>
            <person name="Childs K.L."/>
            <person name="Yandell M."/>
            <person name="Gundlach H."/>
            <person name="Mayer K.F."/>
            <person name="Schwartz D.C."/>
            <person name="Town C.D."/>
        </authorList>
    </citation>
    <scope>GENOME REANNOTATION</scope>
    <source>
        <strain evidence="2 3">cv. Jemalong A17</strain>
    </source>
</reference>